<comment type="subcellular location">
    <subcellularLocation>
        <location evidence="1">Nucleus</location>
    </subcellularLocation>
</comment>
<comment type="similarity">
    <text evidence="1">Belongs to the RRM NCBP2 family.</text>
</comment>
<dbReference type="PANTHER" id="PTHR18847">
    <property type="entry name" value="20 KD NUCLEAR CAP BINDING PROTEIN"/>
    <property type="match status" value="1"/>
</dbReference>
<feature type="compositionally biased region" description="Basic residues" evidence="2">
    <location>
        <begin position="158"/>
        <end position="179"/>
    </location>
</feature>
<keyword evidence="1" id="KW-0507">mRNA processing</keyword>
<protein>
    <recommendedName>
        <fullName evidence="1">Nuclear cap-binding protein subunit 2</fullName>
    </recommendedName>
    <alternativeName>
        <fullName evidence="1">20 kDa nuclear cap-binding protein</fullName>
    </alternativeName>
</protein>
<feature type="compositionally biased region" description="Basic and acidic residues" evidence="2">
    <location>
        <begin position="180"/>
        <end position="218"/>
    </location>
</feature>
<sequence length="231" mass="27108">MVLQTVMASLFKDQSKLSQYRDRRFLGSQEDFEQALLASTTVYIGNMSFYTTEEQGKFFIYYSREDTEDAVKYISGTILDDRPIRVDFDWGFQEGRQWGRGRSGGQVRDEYRTDYDPDILLISIYGKAFFSMVNKLWYSPEGFCFTKLGIIRSDGRHGGGHNHGGTHRPGRGDYHRKRHRDDDRHSYESSKRNSDYESRKNSDHESRPEKNPRFRESGDSDDEEDEQKRQS</sequence>
<keyword evidence="1" id="KW-0539">Nucleus</keyword>
<dbReference type="GO" id="GO:0005846">
    <property type="term" value="C:nuclear cap binding complex"/>
    <property type="evidence" value="ECO:0007669"/>
    <property type="project" value="InterPro"/>
</dbReference>
<evidence type="ECO:0000256" key="2">
    <source>
        <dbReference type="SAM" id="MobiDB-lite"/>
    </source>
</evidence>
<dbReference type="InterPro" id="IPR027157">
    <property type="entry name" value="NCBP2"/>
</dbReference>
<dbReference type="Gene3D" id="3.30.70.330">
    <property type="match status" value="1"/>
</dbReference>
<name>A0A4Y1R612_PRUDU</name>
<dbReference type="InterPro" id="IPR035979">
    <property type="entry name" value="RBD_domain_sf"/>
</dbReference>
<dbReference type="EMBL" id="AP019299">
    <property type="protein sequence ID" value="BBG99484.1"/>
    <property type="molecule type" value="Genomic_DNA"/>
</dbReference>
<dbReference type="InterPro" id="IPR012677">
    <property type="entry name" value="Nucleotide-bd_a/b_plait_sf"/>
</dbReference>
<dbReference type="GO" id="GO:0005634">
    <property type="term" value="C:nucleus"/>
    <property type="evidence" value="ECO:0007669"/>
    <property type="project" value="UniProtKB-SubCell"/>
</dbReference>
<dbReference type="GO" id="GO:0045292">
    <property type="term" value="P:mRNA cis splicing, via spliceosome"/>
    <property type="evidence" value="ECO:0007669"/>
    <property type="project" value="InterPro"/>
</dbReference>
<keyword evidence="1" id="KW-0694">RNA-binding</keyword>
<accession>A0A4Y1R612</accession>
<reference evidence="3" key="1">
    <citation type="journal article" date="2019" name="Science">
        <title>Mutation of a bHLH transcription factor allowed almond domestication.</title>
        <authorList>
            <person name="Sanchez-Perez R."/>
            <person name="Pavan S."/>
            <person name="Mazzeo R."/>
            <person name="Moldovan C."/>
            <person name="Aiese Cigliano R."/>
            <person name="Del Cueto J."/>
            <person name="Ricciardi F."/>
            <person name="Lotti C."/>
            <person name="Ricciardi L."/>
            <person name="Dicenta F."/>
            <person name="Lopez-Marques R.L."/>
            <person name="Lindberg Moller B."/>
        </authorList>
    </citation>
    <scope>NUCLEOTIDE SEQUENCE</scope>
</reference>
<evidence type="ECO:0000313" key="3">
    <source>
        <dbReference type="EMBL" id="BBG99484.1"/>
    </source>
</evidence>
<dbReference type="SUPFAM" id="SSF54928">
    <property type="entry name" value="RNA-binding domain, RBD"/>
    <property type="match status" value="1"/>
</dbReference>
<feature type="region of interest" description="Disordered" evidence="2">
    <location>
        <begin position="156"/>
        <end position="231"/>
    </location>
</feature>
<organism evidence="3">
    <name type="scientific">Prunus dulcis</name>
    <name type="common">Almond</name>
    <name type="synonym">Amygdalus dulcis</name>
    <dbReference type="NCBI Taxonomy" id="3755"/>
    <lineage>
        <taxon>Eukaryota</taxon>
        <taxon>Viridiplantae</taxon>
        <taxon>Streptophyta</taxon>
        <taxon>Embryophyta</taxon>
        <taxon>Tracheophyta</taxon>
        <taxon>Spermatophyta</taxon>
        <taxon>Magnoliopsida</taxon>
        <taxon>eudicotyledons</taxon>
        <taxon>Gunneridae</taxon>
        <taxon>Pentapetalae</taxon>
        <taxon>rosids</taxon>
        <taxon>fabids</taxon>
        <taxon>Rosales</taxon>
        <taxon>Rosaceae</taxon>
        <taxon>Amygdaloideae</taxon>
        <taxon>Amygdaleae</taxon>
        <taxon>Prunus</taxon>
    </lineage>
</organism>
<keyword evidence="1" id="KW-0508">mRNA splicing</keyword>
<dbReference type="GO" id="GO:0000339">
    <property type="term" value="F:RNA cap binding"/>
    <property type="evidence" value="ECO:0007669"/>
    <property type="project" value="InterPro"/>
</dbReference>
<dbReference type="PANTHER" id="PTHR18847:SF0">
    <property type="entry name" value="NUCLEAR CAP-BINDING PROTEIN SUBUNIT 2"/>
    <property type="match status" value="1"/>
</dbReference>
<evidence type="ECO:0000256" key="1">
    <source>
        <dbReference type="RuleBase" id="RU364036"/>
    </source>
</evidence>
<gene>
    <name evidence="3" type="ORF">Prudu_009194</name>
</gene>
<proteinExistence type="inferred from homology"/>
<dbReference type="AlphaFoldDB" id="A0A4Y1R612"/>